<dbReference type="AlphaFoldDB" id="A0A6J4I747"/>
<dbReference type="InterPro" id="IPR000845">
    <property type="entry name" value="Nucleoside_phosphorylase_d"/>
</dbReference>
<organism evidence="5">
    <name type="scientific">uncultured Acidimicrobiales bacterium</name>
    <dbReference type="NCBI Taxonomy" id="310071"/>
    <lineage>
        <taxon>Bacteria</taxon>
        <taxon>Bacillati</taxon>
        <taxon>Actinomycetota</taxon>
        <taxon>Acidimicrobiia</taxon>
        <taxon>Acidimicrobiales</taxon>
        <taxon>environmental samples</taxon>
    </lineage>
</organism>
<feature type="binding site" evidence="3">
    <location>
        <position position="172"/>
    </location>
    <ligand>
        <name>substrate</name>
    </ligand>
</feature>
<keyword evidence="1 3" id="KW-0328">Glycosyltransferase</keyword>
<feature type="binding site" evidence="3">
    <location>
        <position position="13"/>
    </location>
    <ligand>
        <name>phosphate</name>
        <dbReference type="ChEBI" id="CHEBI:43474"/>
    </ligand>
</feature>
<feature type="site" description="Important for substrate specificity" evidence="3">
    <location>
        <position position="212"/>
    </location>
</feature>
<dbReference type="EC" id="2.4.2.1" evidence="3"/>
<dbReference type="CDD" id="cd09010">
    <property type="entry name" value="MTAP_SsMTAPII_like_MTIP"/>
    <property type="match status" value="1"/>
</dbReference>
<dbReference type="GO" id="GO:0019509">
    <property type="term" value="P:L-methionine salvage from methylthioadenosine"/>
    <property type="evidence" value="ECO:0007669"/>
    <property type="project" value="TreeGrafter"/>
</dbReference>
<comment type="caution">
    <text evidence="3">Lacks conserved residue(s) required for the propagation of feature annotation.</text>
</comment>
<sequence length="236" mass="25317">MDAGIDVAIIGGSGLYELAPVVDRVGPVAICEVQGRRVAFLNRHGDGHRVPPHAVDYRANLRALADLGARRILATFACGSLTADLGPGTLVVPDQLIDRTRGRADTFFDAFHDGLRHAEFAEPYDAAARQALLTGTPDAVDGGTVVVINGPRFATRAESRWYRSMGGTLINMTQYPEAVLARELHIPYAAIGLITDYDSGVDDRPDIAPVTIEAVLAEFERHLPRLRAAVLAAAVL</sequence>
<comment type="pathway">
    <text evidence="3">Purine metabolism; purine nucleoside salvage.</text>
</comment>
<dbReference type="InterPro" id="IPR010044">
    <property type="entry name" value="MTAP"/>
</dbReference>
<dbReference type="PANTHER" id="PTHR42679">
    <property type="entry name" value="S-METHYL-5'-THIOADENOSINE PHOSPHORYLASE"/>
    <property type="match status" value="1"/>
</dbReference>
<keyword evidence="3" id="KW-0660">Purine salvage</keyword>
<feature type="domain" description="Nucleoside phosphorylase" evidence="4">
    <location>
        <begin position="7"/>
        <end position="226"/>
    </location>
</feature>
<dbReference type="HAMAP" id="MF_01963">
    <property type="entry name" value="MTAP"/>
    <property type="match status" value="1"/>
</dbReference>
<name>A0A6J4I747_9ACTN</name>
<dbReference type="SUPFAM" id="SSF53167">
    <property type="entry name" value="Purine and uridine phosphorylases"/>
    <property type="match status" value="1"/>
</dbReference>
<accession>A0A6J4I747</accession>
<reference evidence="5" key="1">
    <citation type="submission" date="2020-02" db="EMBL/GenBank/DDBJ databases">
        <authorList>
            <person name="Meier V. D."/>
        </authorList>
    </citation>
    <scope>NUCLEOTIDE SEQUENCE</scope>
    <source>
        <strain evidence="5">AVDCRST_MAG50</strain>
    </source>
</reference>
<dbReference type="PANTHER" id="PTHR42679:SF2">
    <property type="entry name" value="S-METHYL-5'-THIOADENOSINE PHOSPHORYLASE"/>
    <property type="match status" value="1"/>
</dbReference>
<feature type="binding site" evidence="3">
    <location>
        <begin position="43"/>
        <end position="44"/>
    </location>
    <ligand>
        <name>phosphate</name>
        <dbReference type="ChEBI" id="CHEBI:43474"/>
    </ligand>
</feature>
<comment type="miscellaneous">
    <text evidence="3">Although this enzyme belongs to the family of MTA phosphorylases based on sequence homology, it lacks several conserved amino acids in the substrate binding pocket that confer specificity towards MTA.</text>
</comment>
<gene>
    <name evidence="5" type="ORF">AVDCRST_MAG50-1816</name>
</gene>
<evidence type="ECO:0000259" key="4">
    <source>
        <dbReference type="Pfam" id="PF01048"/>
    </source>
</evidence>
<evidence type="ECO:0000313" key="5">
    <source>
        <dbReference type="EMBL" id="CAA9244209.1"/>
    </source>
</evidence>
<comment type="similarity">
    <text evidence="3">Belongs to the PNP/MTAP phosphorylase family. MTAP subfamily.</text>
</comment>
<keyword evidence="2 3" id="KW-0808">Transferase</keyword>
<evidence type="ECO:0000256" key="1">
    <source>
        <dbReference type="ARBA" id="ARBA00022676"/>
    </source>
</evidence>
<comment type="function">
    <text evidence="3">Purine nucleoside phosphorylase involved in purine salvage.</text>
</comment>
<feature type="binding site" evidence="3">
    <location>
        <position position="173"/>
    </location>
    <ligand>
        <name>phosphate</name>
        <dbReference type="ChEBI" id="CHEBI:43474"/>
    </ligand>
</feature>
<evidence type="ECO:0000256" key="3">
    <source>
        <dbReference type="HAMAP-Rule" id="MF_01963"/>
    </source>
</evidence>
<comment type="subunit">
    <text evidence="3">Homohexamer. Dimer of a homotrimer.</text>
</comment>
<dbReference type="Gene3D" id="3.40.50.1580">
    <property type="entry name" value="Nucleoside phosphorylase domain"/>
    <property type="match status" value="1"/>
</dbReference>
<evidence type="ECO:0000256" key="2">
    <source>
        <dbReference type="ARBA" id="ARBA00022679"/>
    </source>
</evidence>
<dbReference type="Pfam" id="PF01048">
    <property type="entry name" value="PNP_UDP_1"/>
    <property type="match status" value="1"/>
</dbReference>
<proteinExistence type="inferred from homology"/>
<comment type="catalytic activity">
    <reaction evidence="3">
        <text>a purine D-ribonucleoside + phosphate = a purine nucleobase + alpha-D-ribose 1-phosphate</text>
        <dbReference type="Rhea" id="RHEA:19805"/>
        <dbReference type="ChEBI" id="CHEBI:26386"/>
        <dbReference type="ChEBI" id="CHEBI:43474"/>
        <dbReference type="ChEBI" id="CHEBI:57720"/>
        <dbReference type="ChEBI" id="CHEBI:142355"/>
        <dbReference type="EC" id="2.4.2.1"/>
    </reaction>
</comment>
<dbReference type="GO" id="GO:0005829">
    <property type="term" value="C:cytosol"/>
    <property type="evidence" value="ECO:0007669"/>
    <property type="project" value="TreeGrafter"/>
</dbReference>
<dbReference type="GO" id="GO:0006166">
    <property type="term" value="P:purine ribonucleoside salvage"/>
    <property type="evidence" value="ECO:0007669"/>
    <property type="project" value="UniProtKB-UniRule"/>
</dbReference>
<dbReference type="UniPathway" id="UPA00606"/>
<dbReference type="InterPro" id="IPR035994">
    <property type="entry name" value="Nucleoside_phosphorylase_sf"/>
</dbReference>
<dbReference type="EMBL" id="CADCTF010000097">
    <property type="protein sequence ID" value="CAA9244209.1"/>
    <property type="molecule type" value="Genomic_DNA"/>
</dbReference>
<feature type="binding site" evidence="3">
    <location>
        <begin position="196"/>
        <end position="198"/>
    </location>
    <ligand>
        <name>substrate</name>
    </ligand>
</feature>
<protein>
    <recommendedName>
        <fullName evidence="3">Purine nucleoside phosphorylase</fullName>
        <shortName evidence="3">PNP</shortName>
        <ecNumber evidence="3">2.4.2.1</ecNumber>
    </recommendedName>
</protein>
<dbReference type="GO" id="GO:0017061">
    <property type="term" value="F:S-methyl-5-thioadenosine phosphorylase activity"/>
    <property type="evidence" value="ECO:0007669"/>
    <property type="project" value="InterPro"/>
</dbReference>